<dbReference type="PANTHER" id="PTHR48207">
    <property type="entry name" value="SUCCINATE--HYDROXYMETHYLGLUTARATE COA-TRANSFERASE"/>
    <property type="match status" value="1"/>
</dbReference>
<dbReference type="EMBL" id="JAJISD010000006">
    <property type="protein sequence ID" value="MCC8430420.1"/>
    <property type="molecule type" value="Genomic_DNA"/>
</dbReference>
<reference evidence="2 3" key="1">
    <citation type="submission" date="2021-11" db="EMBL/GenBank/DDBJ databases">
        <authorList>
            <person name="Lee D.-H."/>
            <person name="Kim S.-B."/>
        </authorList>
    </citation>
    <scope>NUCLEOTIDE SEQUENCE [LARGE SCALE GENOMIC DNA]</scope>
    <source>
        <strain evidence="2 3">KCTC 52223</strain>
    </source>
</reference>
<gene>
    <name evidence="2" type="ORF">LJ725_15705</name>
</gene>
<accession>A0ABS8KWF8</accession>
<dbReference type="Pfam" id="PF02515">
    <property type="entry name" value="CoA_transf_3"/>
    <property type="match status" value="1"/>
</dbReference>
<dbReference type="Gene3D" id="3.30.1540.10">
    <property type="entry name" value="formyl-coa transferase, domain 3"/>
    <property type="match status" value="1"/>
</dbReference>
<keyword evidence="3" id="KW-1185">Reference proteome</keyword>
<dbReference type="SUPFAM" id="SSF89796">
    <property type="entry name" value="CoA-transferase family III (CaiB/BaiF)"/>
    <property type="match status" value="1"/>
</dbReference>
<proteinExistence type="predicted"/>
<organism evidence="2 3">
    <name type="scientific">Reyranella aquatilis</name>
    <dbReference type="NCBI Taxonomy" id="2035356"/>
    <lineage>
        <taxon>Bacteria</taxon>
        <taxon>Pseudomonadati</taxon>
        <taxon>Pseudomonadota</taxon>
        <taxon>Alphaproteobacteria</taxon>
        <taxon>Hyphomicrobiales</taxon>
        <taxon>Reyranellaceae</taxon>
        <taxon>Reyranella</taxon>
    </lineage>
</organism>
<dbReference type="InterPro" id="IPR050483">
    <property type="entry name" value="CoA-transferase_III_domain"/>
</dbReference>
<keyword evidence="1 2" id="KW-0808">Transferase</keyword>
<evidence type="ECO:0000256" key="1">
    <source>
        <dbReference type="ARBA" id="ARBA00022679"/>
    </source>
</evidence>
<comment type="caution">
    <text evidence="2">The sequence shown here is derived from an EMBL/GenBank/DDBJ whole genome shotgun (WGS) entry which is preliminary data.</text>
</comment>
<sequence length="416" mass="45099">MPAKRPAKKTFTPSARGPLNGVRVVDLSRLVAGNVLTLQLADFGAEVIKIEPPEGDTLRSWRVKGVETAWKVYSRNKKSVGLDLRSNAGRAIVRELAKTAAILVESFRPGVMEDMGLSPAELHAINPKLVIVRISGWGQDGRYRHKPGFGTLIEGYSGFASMNGFADREPVLPPMYLADCMAALNGYGAVMVALREVEMNGGNGQVLDLPLFDPLFSMLGPQAANHKLTGEVKVRTGSRSTNAAPRNVYQTKDGSWVCLSASTQGMAMRVLDKIGRPELKEDPRFATNIERVRNGVELDRIIGEFVGARDLAENLRYFDEAGVTIGPVYDISQIVQDDYVLERESLIEIDDDDMGEIPTHPVVPRMSGTPGALKSAAPKVGEHNEALLKPMLGAAEYDRLCASGAISNGRTAGTKK</sequence>
<name>A0ABS8KWF8_9HYPH</name>
<dbReference type="InterPro" id="IPR044855">
    <property type="entry name" value="CoA-Trfase_III_dom3_sf"/>
</dbReference>
<dbReference type="PANTHER" id="PTHR48207:SF3">
    <property type="entry name" value="SUCCINATE--HYDROXYMETHYLGLUTARATE COA-TRANSFERASE"/>
    <property type="match status" value="1"/>
</dbReference>
<dbReference type="Gene3D" id="3.40.50.10540">
    <property type="entry name" value="Crotonobetainyl-coa:carnitine coa-transferase, domain 1"/>
    <property type="match status" value="1"/>
</dbReference>
<dbReference type="Proteomes" id="UP001198862">
    <property type="component" value="Unassembled WGS sequence"/>
</dbReference>
<protein>
    <submittedName>
        <fullName evidence="2">CoA transferase</fullName>
    </submittedName>
</protein>
<evidence type="ECO:0000313" key="2">
    <source>
        <dbReference type="EMBL" id="MCC8430420.1"/>
    </source>
</evidence>
<dbReference type="GO" id="GO:0016740">
    <property type="term" value="F:transferase activity"/>
    <property type="evidence" value="ECO:0007669"/>
    <property type="project" value="UniProtKB-KW"/>
</dbReference>
<dbReference type="RefSeq" id="WP_230551581.1">
    <property type="nucleotide sequence ID" value="NZ_JAJISD010000006.1"/>
</dbReference>
<dbReference type="InterPro" id="IPR003673">
    <property type="entry name" value="CoA-Trfase_fam_III"/>
</dbReference>
<evidence type="ECO:0000313" key="3">
    <source>
        <dbReference type="Proteomes" id="UP001198862"/>
    </source>
</evidence>
<dbReference type="InterPro" id="IPR023606">
    <property type="entry name" value="CoA-Trfase_III_dom_1_sf"/>
</dbReference>